<evidence type="ECO:0000256" key="2">
    <source>
        <dbReference type="ARBA" id="ARBA00022801"/>
    </source>
</evidence>
<sequence>MKYDFYEIGSVSSKELKFAVICAQYQDKWVFVRHKERKSWEIPGGHRESGENIIDTAKRELFEETGAKEFEVEPICDYSMDDSFNKRFGRLFFAKIFEIGQLPNSEIDEIKLFDKLPKKLTYFEVQPQLFEKTMAFLSHREQIRMIQK</sequence>
<reference evidence="5" key="1">
    <citation type="submission" date="2019-08" db="EMBL/GenBank/DDBJ databases">
        <authorList>
            <person name="Zheng X."/>
        </authorList>
    </citation>
    <scope>NUCLEOTIDE SEQUENCE [LARGE SCALE GENOMIC DNA]</scope>
    <source>
        <strain evidence="5">FJAT-25496</strain>
    </source>
</reference>
<accession>A0A5B8Z6I0</accession>
<dbReference type="EMBL" id="CP042593">
    <property type="protein sequence ID" value="QED47773.1"/>
    <property type="molecule type" value="Genomic_DNA"/>
</dbReference>
<dbReference type="SUPFAM" id="SSF55811">
    <property type="entry name" value="Nudix"/>
    <property type="match status" value="1"/>
</dbReference>
<dbReference type="STRING" id="1742359.GCA_001439625_00683"/>
<evidence type="ECO:0000256" key="1">
    <source>
        <dbReference type="ARBA" id="ARBA00005582"/>
    </source>
</evidence>
<dbReference type="RefSeq" id="WP_057770336.1">
    <property type="nucleotide sequence ID" value="NZ_CP042593.1"/>
</dbReference>
<evidence type="ECO:0000259" key="3">
    <source>
        <dbReference type="PROSITE" id="PS51462"/>
    </source>
</evidence>
<protein>
    <submittedName>
        <fullName evidence="4">NUDIX domain-containing protein</fullName>
    </submittedName>
</protein>
<dbReference type="Proteomes" id="UP000321555">
    <property type="component" value="Chromosome"/>
</dbReference>
<dbReference type="GO" id="GO:0016787">
    <property type="term" value="F:hydrolase activity"/>
    <property type="evidence" value="ECO:0007669"/>
    <property type="project" value="UniProtKB-KW"/>
</dbReference>
<dbReference type="InterPro" id="IPR015797">
    <property type="entry name" value="NUDIX_hydrolase-like_dom_sf"/>
</dbReference>
<dbReference type="KEGG" id="bda:FSZ17_11200"/>
<dbReference type="Gene3D" id="3.90.79.10">
    <property type="entry name" value="Nucleoside Triphosphate Pyrophosphohydrolase"/>
    <property type="match status" value="1"/>
</dbReference>
<dbReference type="OrthoDB" id="9131041at2"/>
<dbReference type="InterPro" id="IPR020084">
    <property type="entry name" value="NUDIX_hydrolase_CS"/>
</dbReference>
<keyword evidence="5" id="KW-1185">Reference proteome</keyword>
<dbReference type="PROSITE" id="PS00893">
    <property type="entry name" value="NUDIX_BOX"/>
    <property type="match status" value="1"/>
</dbReference>
<dbReference type="AlphaFoldDB" id="A0A5B8Z6I0"/>
<dbReference type="InterPro" id="IPR000086">
    <property type="entry name" value="NUDIX_hydrolase_dom"/>
</dbReference>
<dbReference type="PANTHER" id="PTHR43736">
    <property type="entry name" value="ADP-RIBOSE PYROPHOSPHATASE"/>
    <property type="match status" value="1"/>
</dbReference>
<proteinExistence type="inferred from homology"/>
<name>A0A5B8Z6I0_CYTDA</name>
<dbReference type="Pfam" id="PF00293">
    <property type="entry name" value="NUDIX"/>
    <property type="match status" value="1"/>
</dbReference>
<organism evidence="4 5">
    <name type="scientific">Cytobacillus dafuensis</name>
    <name type="common">Bacillus dafuensis</name>
    <dbReference type="NCBI Taxonomy" id="1742359"/>
    <lineage>
        <taxon>Bacteria</taxon>
        <taxon>Bacillati</taxon>
        <taxon>Bacillota</taxon>
        <taxon>Bacilli</taxon>
        <taxon>Bacillales</taxon>
        <taxon>Bacillaceae</taxon>
        <taxon>Cytobacillus</taxon>
    </lineage>
</organism>
<evidence type="ECO:0000313" key="4">
    <source>
        <dbReference type="EMBL" id="QED47773.1"/>
    </source>
</evidence>
<feature type="domain" description="Nudix hydrolase" evidence="3">
    <location>
        <begin position="13"/>
        <end position="138"/>
    </location>
</feature>
<dbReference type="CDD" id="cd04665">
    <property type="entry name" value="NUDIX_RppH"/>
    <property type="match status" value="1"/>
</dbReference>
<evidence type="ECO:0000313" key="5">
    <source>
        <dbReference type="Proteomes" id="UP000321555"/>
    </source>
</evidence>
<gene>
    <name evidence="4" type="ORF">FSZ17_11200</name>
</gene>
<dbReference type="PROSITE" id="PS51462">
    <property type="entry name" value="NUDIX"/>
    <property type="match status" value="1"/>
</dbReference>
<dbReference type="PANTHER" id="PTHR43736:SF1">
    <property type="entry name" value="DIHYDRONEOPTERIN TRIPHOSPHATE DIPHOSPHATASE"/>
    <property type="match status" value="1"/>
</dbReference>
<dbReference type="InterPro" id="IPR014078">
    <property type="entry name" value="Nudix_YtkD"/>
</dbReference>
<comment type="similarity">
    <text evidence="1">Belongs to the Nudix hydrolase family.</text>
</comment>
<keyword evidence="2" id="KW-0378">Hydrolase</keyword>